<gene>
    <name evidence="3" type="ORF">AVEN_110862_1</name>
    <name evidence="2" type="ORF">AVEN_118178_1</name>
</gene>
<dbReference type="EMBL" id="BGPR01244191">
    <property type="protein sequence ID" value="GBM20276.1"/>
    <property type="molecule type" value="Genomic_DNA"/>
</dbReference>
<dbReference type="EMBL" id="BGPR01244096">
    <property type="protein sequence ID" value="GBM19971.1"/>
    <property type="molecule type" value="Genomic_DNA"/>
</dbReference>
<keyword evidence="4" id="KW-1185">Reference proteome</keyword>
<evidence type="ECO:0000313" key="4">
    <source>
        <dbReference type="Proteomes" id="UP000499080"/>
    </source>
</evidence>
<protein>
    <submittedName>
        <fullName evidence="2">Uncharacterized protein</fullName>
    </submittedName>
</protein>
<dbReference type="AlphaFoldDB" id="A0A4Y2DT91"/>
<evidence type="ECO:0000313" key="2">
    <source>
        <dbReference type="EMBL" id="GBM19971.1"/>
    </source>
</evidence>
<proteinExistence type="predicted"/>
<evidence type="ECO:0000256" key="1">
    <source>
        <dbReference type="SAM" id="MobiDB-lite"/>
    </source>
</evidence>
<evidence type="ECO:0000313" key="3">
    <source>
        <dbReference type="EMBL" id="GBM20276.1"/>
    </source>
</evidence>
<reference evidence="2 4" key="1">
    <citation type="journal article" date="2019" name="Sci. Rep.">
        <title>Orb-weaving spider Araneus ventricosus genome elucidates the spidroin gene catalogue.</title>
        <authorList>
            <person name="Kono N."/>
            <person name="Nakamura H."/>
            <person name="Ohtoshi R."/>
            <person name="Moran D.A.P."/>
            <person name="Shinohara A."/>
            <person name="Yoshida Y."/>
            <person name="Fujiwara M."/>
            <person name="Mori M."/>
            <person name="Tomita M."/>
            <person name="Arakawa K."/>
        </authorList>
    </citation>
    <scope>NUCLEOTIDE SEQUENCE [LARGE SCALE GENOMIC DNA]</scope>
</reference>
<organism evidence="2 4">
    <name type="scientific">Araneus ventricosus</name>
    <name type="common">Orbweaver spider</name>
    <name type="synonym">Epeira ventricosa</name>
    <dbReference type="NCBI Taxonomy" id="182803"/>
    <lineage>
        <taxon>Eukaryota</taxon>
        <taxon>Metazoa</taxon>
        <taxon>Ecdysozoa</taxon>
        <taxon>Arthropoda</taxon>
        <taxon>Chelicerata</taxon>
        <taxon>Arachnida</taxon>
        <taxon>Araneae</taxon>
        <taxon>Araneomorphae</taxon>
        <taxon>Entelegynae</taxon>
        <taxon>Araneoidea</taxon>
        <taxon>Araneidae</taxon>
        <taxon>Araneus</taxon>
    </lineage>
</organism>
<sequence length="134" mass="15637">MALKIVLWSSKSPDAQLLPPFFGKLEVGQMRMCFDGRLRPDKVKNEFENVPIPDCLLNFLKKYGEIREDTNELVVDADRITFTDYLPFAFQILTEALLKSTMEIKENEKPRDEEFPTPNEETLSDEDFKYEAHD</sequence>
<dbReference type="Proteomes" id="UP000499080">
    <property type="component" value="Unassembled WGS sequence"/>
</dbReference>
<comment type="caution">
    <text evidence="2">The sequence shown here is derived from an EMBL/GenBank/DDBJ whole genome shotgun (WGS) entry which is preliminary data.</text>
</comment>
<feature type="compositionally biased region" description="Basic and acidic residues" evidence="1">
    <location>
        <begin position="104"/>
        <end position="114"/>
    </location>
</feature>
<accession>A0A4Y2DT91</accession>
<name>A0A4Y2DT91_ARAVE</name>
<feature type="region of interest" description="Disordered" evidence="1">
    <location>
        <begin position="104"/>
        <end position="134"/>
    </location>
</feature>